<dbReference type="GO" id="GO:0004497">
    <property type="term" value="F:monooxygenase activity"/>
    <property type="evidence" value="ECO:0007669"/>
    <property type="project" value="UniProtKB-ARBA"/>
</dbReference>
<dbReference type="GO" id="GO:0051537">
    <property type="term" value="F:2 iron, 2 sulfur cluster binding"/>
    <property type="evidence" value="ECO:0007669"/>
    <property type="project" value="UniProtKB-KW"/>
</dbReference>
<dbReference type="EMBL" id="BAHC01000143">
    <property type="protein sequence ID" value="GAB91735.1"/>
    <property type="molecule type" value="Genomic_DNA"/>
</dbReference>
<name>K6VXV2_9ACTN</name>
<organism evidence="6 7">
    <name type="scientific">Gordonia rhizosphera NBRC 16068</name>
    <dbReference type="NCBI Taxonomy" id="1108045"/>
    <lineage>
        <taxon>Bacteria</taxon>
        <taxon>Bacillati</taxon>
        <taxon>Actinomycetota</taxon>
        <taxon>Actinomycetes</taxon>
        <taxon>Mycobacteriales</taxon>
        <taxon>Gordoniaceae</taxon>
        <taxon>Gordonia</taxon>
    </lineage>
</organism>
<keyword evidence="2" id="KW-0479">Metal-binding</keyword>
<dbReference type="PROSITE" id="PS51296">
    <property type="entry name" value="RIESKE"/>
    <property type="match status" value="1"/>
</dbReference>
<dbReference type="Gene3D" id="2.102.10.10">
    <property type="entry name" value="Rieske [2Fe-2S] iron-sulphur domain"/>
    <property type="match status" value="1"/>
</dbReference>
<dbReference type="Pfam" id="PF00355">
    <property type="entry name" value="Rieske"/>
    <property type="match status" value="1"/>
</dbReference>
<dbReference type="GO" id="GO:0016705">
    <property type="term" value="F:oxidoreductase activity, acting on paired donors, with incorporation or reduction of molecular oxygen"/>
    <property type="evidence" value="ECO:0007669"/>
    <property type="project" value="UniProtKB-ARBA"/>
</dbReference>
<keyword evidence="1" id="KW-0001">2Fe-2S</keyword>
<proteinExistence type="predicted"/>
<comment type="caution">
    <text evidence="6">The sequence shown here is derived from an EMBL/GenBank/DDBJ whole genome shotgun (WGS) entry which is preliminary data.</text>
</comment>
<evidence type="ECO:0000256" key="4">
    <source>
        <dbReference type="ARBA" id="ARBA00023014"/>
    </source>
</evidence>
<protein>
    <submittedName>
        <fullName evidence="6">Putative iron-sulfur protein</fullName>
    </submittedName>
</protein>
<reference evidence="6 7" key="1">
    <citation type="submission" date="2012-08" db="EMBL/GenBank/DDBJ databases">
        <title>Whole genome shotgun sequence of Gordonia rhizosphera NBRC 16068.</title>
        <authorList>
            <person name="Takarada H."/>
            <person name="Isaki S."/>
            <person name="Hosoyama A."/>
            <person name="Tsuchikane K."/>
            <person name="Katsumata H."/>
            <person name="Baba S."/>
            <person name="Ohji S."/>
            <person name="Yamazaki S."/>
            <person name="Fujita N."/>
        </authorList>
    </citation>
    <scope>NUCLEOTIDE SEQUENCE [LARGE SCALE GENOMIC DNA]</scope>
    <source>
        <strain evidence="6 7">NBRC 16068</strain>
    </source>
</reference>
<dbReference type="InterPro" id="IPR036922">
    <property type="entry name" value="Rieske_2Fe-2S_sf"/>
</dbReference>
<evidence type="ECO:0000313" key="7">
    <source>
        <dbReference type="Proteomes" id="UP000008363"/>
    </source>
</evidence>
<evidence type="ECO:0000256" key="2">
    <source>
        <dbReference type="ARBA" id="ARBA00022723"/>
    </source>
</evidence>
<dbReference type="Proteomes" id="UP000008363">
    <property type="component" value="Unassembled WGS sequence"/>
</dbReference>
<dbReference type="InterPro" id="IPR017941">
    <property type="entry name" value="Rieske_2Fe-2S"/>
</dbReference>
<dbReference type="OrthoDB" id="147178at2"/>
<feature type="domain" description="Rieske" evidence="5">
    <location>
        <begin position="111"/>
        <end position="210"/>
    </location>
</feature>
<keyword evidence="4" id="KW-0411">Iron-sulfur</keyword>
<evidence type="ECO:0000313" key="6">
    <source>
        <dbReference type="EMBL" id="GAB91735.1"/>
    </source>
</evidence>
<evidence type="ECO:0000256" key="1">
    <source>
        <dbReference type="ARBA" id="ARBA00022714"/>
    </source>
</evidence>
<keyword evidence="7" id="KW-1185">Reference proteome</keyword>
<dbReference type="AlphaFoldDB" id="K6VXV2"/>
<dbReference type="RefSeq" id="WP_006335523.1">
    <property type="nucleotide sequence ID" value="NZ_BAHC01000143.1"/>
</dbReference>
<evidence type="ECO:0000259" key="5">
    <source>
        <dbReference type="PROSITE" id="PS51296"/>
    </source>
</evidence>
<evidence type="ECO:0000256" key="3">
    <source>
        <dbReference type="ARBA" id="ARBA00023004"/>
    </source>
</evidence>
<dbReference type="SUPFAM" id="SSF50022">
    <property type="entry name" value="ISP domain"/>
    <property type="match status" value="1"/>
</dbReference>
<accession>K6VXV2</accession>
<dbReference type="GO" id="GO:0046872">
    <property type="term" value="F:metal ion binding"/>
    <property type="evidence" value="ECO:0007669"/>
    <property type="project" value="UniProtKB-KW"/>
</dbReference>
<gene>
    <name evidence="6" type="ORF">GORHZ_143_00020</name>
</gene>
<dbReference type="STRING" id="1108045.GORHZ_143_00020"/>
<keyword evidence="3" id="KW-0408">Iron</keyword>
<dbReference type="eggNOG" id="COG2146">
    <property type="taxonomic scope" value="Bacteria"/>
</dbReference>
<sequence length="220" mass="22869">MPTAVLIAADRGVVARLARLDAEFGLSWVDAGAADPADLVVIDLAVSHAIDEVAHARRRWPAAIIAGYLAVPDPELWTAGQRAGCDMVANRGALAVRLRGLLADAQRSPRLFPVLDEADVAGRLGLVGRVDDTPVGPVAIYQLDGSLYAAADRCPHAGAVLSDGALEHGILTCPRHGSQFDVCTGARTRGPSDTDIATFTVVITGGQVSILLPRDAGLGQ</sequence>